<dbReference type="AlphaFoldDB" id="A0A919GGP1"/>
<evidence type="ECO:0000256" key="1">
    <source>
        <dbReference type="SAM" id="MobiDB-lite"/>
    </source>
</evidence>
<sequence length="321" mass="35173">MAEPHPTSVPELTTVTRTQGNNEALKDGTVTPGTFRFAFEEVPVLVHAFRRMVRELAYDISEMALTTYLVAKEHGAPFTAVPVFPVRGFHHGAIRYDPASGIRGPKDLEGRKVGVSRGYTVTTGVWARTVLQEEYGVDLGRITWVLSGDEHVTAYRPPANVESVAPGSTLEELVAGGELAAVIGAGYDTPDLAPLIPDPQEAGLRTLRERGVYPINHLVVVRDELLKEHPALGADAFDAFARAKRHYVERLRAGEIAEPSPVDRMYLRVMELTGEDPLPYGIEPNLPTLRTLLRNAADQRILSGTRPLEELFAQGTHDLTA</sequence>
<gene>
    <name evidence="2" type="ORF">GCM10018793_46590</name>
</gene>
<keyword evidence="3" id="KW-1185">Reference proteome</keyword>
<evidence type="ECO:0000313" key="2">
    <source>
        <dbReference type="EMBL" id="GHH83744.1"/>
    </source>
</evidence>
<evidence type="ECO:0008006" key="4">
    <source>
        <dbReference type="Google" id="ProtNLM"/>
    </source>
</evidence>
<reference evidence="2" key="1">
    <citation type="journal article" date="2014" name="Int. J. Syst. Evol. Microbiol.">
        <title>Complete genome sequence of Corynebacterium casei LMG S-19264T (=DSM 44701T), isolated from a smear-ripened cheese.</title>
        <authorList>
            <consortium name="US DOE Joint Genome Institute (JGI-PGF)"/>
            <person name="Walter F."/>
            <person name="Albersmeier A."/>
            <person name="Kalinowski J."/>
            <person name="Ruckert C."/>
        </authorList>
    </citation>
    <scope>NUCLEOTIDE SEQUENCE</scope>
    <source>
        <strain evidence="2">JCM 5069</strain>
    </source>
</reference>
<organism evidence="2 3">
    <name type="scientific">Streptomyces sulfonofaciens</name>
    <dbReference type="NCBI Taxonomy" id="68272"/>
    <lineage>
        <taxon>Bacteria</taxon>
        <taxon>Bacillati</taxon>
        <taxon>Actinomycetota</taxon>
        <taxon>Actinomycetes</taxon>
        <taxon>Kitasatosporales</taxon>
        <taxon>Streptomycetaceae</taxon>
        <taxon>Streptomyces</taxon>
    </lineage>
</organism>
<dbReference type="Gene3D" id="3.40.190.10">
    <property type="entry name" value="Periplasmic binding protein-like II"/>
    <property type="match status" value="2"/>
</dbReference>
<evidence type="ECO:0000313" key="3">
    <source>
        <dbReference type="Proteomes" id="UP000603708"/>
    </source>
</evidence>
<feature type="compositionally biased region" description="Polar residues" evidence="1">
    <location>
        <begin position="10"/>
        <end position="22"/>
    </location>
</feature>
<accession>A0A919GGP1</accession>
<dbReference type="RefSeq" id="WP_189935133.1">
    <property type="nucleotide sequence ID" value="NZ_BNCD01000014.1"/>
</dbReference>
<feature type="region of interest" description="Disordered" evidence="1">
    <location>
        <begin position="1"/>
        <end position="27"/>
    </location>
</feature>
<comment type="caution">
    <text evidence="2">The sequence shown here is derived from an EMBL/GenBank/DDBJ whole genome shotgun (WGS) entry which is preliminary data.</text>
</comment>
<proteinExistence type="predicted"/>
<reference evidence="2" key="2">
    <citation type="submission" date="2020-09" db="EMBL/GenBank/DDBJ databases">
        <authorList>
            <person name="Sun Q."/>
            <person name="Ohkuma M."/>
        </authorList>
    </citation>
    <scope>NUCLEOTIDE SEQUENCE</scope>
    <source>
        <strain evidence="2">JCM 5069</strain>
    </source>
</reference>
<name>A0A919GGP1_9ACTN</name>
<dbReference type="SUPFAM" id="SSF53850">
    <property type="entry name" value="Periplasmic binding protein-like II"/>
    <property type="match status" value="1"/>
</dbReference>
<dbReference type="EMBL" id="BNCD01000014">
    <property type="protein sequence ID" value="GHH83744.1"/>
    <property type="molecule type" value="Genomic_DNA"/>
</dbReference>
<protein>
    <recommendedName>
        <fullName evidence="4">4,5-dihydroxyphthalate decarboxylase</fullName>
    </recommendedName>
</protein>
<dbReference type="Proteomes" id="UP000603708">
    <property type="component" value="Unassembled WGS sequence"/>
</dbReference>